<dbReference type="GO" id="GO:0006508">
    <property type="term" value="P:proteolysis"/>
    <property type="evidence" value="ECO:0007669"/>
    <property type="project" value="InterPro"/>
</dbReference>
<dbReference type="InterPro" id="IPR036034">
    <property type="entry name" value="PDZ_sf"/>
</dbReference>
<organism evidence="4 5">
    <name type="scientific">Coemansia spiralis</name>
    <dbReference type="NCBI Taxonomy" id="417178"/>
    <lineage>
        <taxon>Eukaryota</taxon>
        <taxon>Fungi</taxon>
        <taxon>Fungi incertae sedis</taxon>
        <taxon>Zoopagomycota</taxon>
        <taxon>Kickxellomycotina</taxon>
        <taxon>Kickxellomycetes</taxon>
        <taxon>Kickxellales</taxon>
        <taxon>Kickxellaceae</taxon>
        <taxon>Coemansia</taxon>
    </lineage>
</organism>
<dbReference type="Pfam" id="PF13365">
    <property type="entry name" value="Trypsin_2"/>
    <property type="match status" value="1"/>
</dbReference>
<dbReference type="PROSITE" id="PS50106">
    <property type="entry name" value="PDZ"/>
    <property type="match status" value="1"/>
</dbReference>
<protein>
    <recommendedName>
        <fullName evidence="3">PDZ domain-containing protein</fullName>
    </recommendedName>
</protein>
<dbReference type="SUPFAM" id="SSF50156">
    <property type="entry name" value="PDZ domain-like"/>
    <property type="match status" value="3"/>
</dbReference>
<name>A0A9W8GL67_9FUNG</name>
<dbReference type="PANTHER" id="PTHR46366">
    <property type="entry name" value="PRO-APOPTOTIC SERINE PROTEASE NMA111"/>
    <property type="match status" value="1"/>
</dbReference>
<evidence type="ECO:0000256" key="2">
    <source>
        <dbReference type="SAM" id="MobiDB-lite"/>
    </source>
</evidence>
<dbReference type="Gene3D" id="2.40.10.120">
    <property type="match status" value="2"/>
</dbReference>
<dbReference type="InterPro" id="IPR001478">
    <property type="entry name" value="PDZ"/>
</dbReference>
<dbReference type="Proteomes" id="UP001151516">
    <property type="component" value="Unassembled WGS sequence"/>
</dbReference>
<dbReference type="AlphaFoldDB" id="A0A9W8GL67"/>
<evidence type="ECO:0000313" key="4">
    <source>
        <dbReference type="EMBL" id="KAJ2688122.1"/>
    </source>
</evidence>
<dbReference type="CDD" id="cd06719">
    <property type="entry name" value="PDZ2-4_Nma111p-like"/>
    <property type="match status" value="1"/>
</dbReference>
<dbReference type="SUPFAM" id="SSF50494">
    <property type="entry name" value="Trypsin-like serine proteases"/>
    <property type="match status" value="2"/>
</dbReference>
<evidence type="ECO:0000313" key="5">
    <source>
        <dbReference type="Proteomes" id="UP001151516"/>
    </source>
</evidence>
<comment type="similarity">
    <text evidence="1">Belongs to the peptidase S1C family.</text>
</comment>
<dbReference type="GO" id="GO:0004252">
    <property type="term" value="F:serine-type endopeptidase activity"/>
    <property type="evidence" value="ECO:0007669"/>
    <property type="project" value="InterPro"/>
</dbReference>
<sequence>MSEDSQPQQHRRAPSPLSVGRQPPSPLFTYHQRPRTGVIPPPLLSPAAAEIRDQAGRRLSIQEGARRQSLTYAEAGIPARRRSLAYADLMAVFYPPNIIHQPTVTNTPFECAEWEGVSDSALSHIPIDEPGVASWEPTLERAIKSIVSIKAQCVRSFDTETSGTYTATGFVVDAEAGLILSNRHVVNPAPIVAQAIFVNYEEVELQPVYRDPVHDFGFFRFDPKKVKFMQLDSIRLAPQKAKVGMEIRVVGNDAGEKLSILAGTLARLDRAAPEYGVGQYNDFNTFYLQAASGTSGGSSGSPVLDIYGDAVALNAGGATKAASSFYLPLSRIARALDLVRRGEQVPRGTIQAEFEYLPYDELRRLGLDMDIESKMRETFPESQGMLSVSTAQRGGPADGSLQSGDIVIAINGKPVIEFVSLEETLDSSIGQTVHISVWRGNKAYDMHIRVQDMCEITPNRFIEIGGGVVNEVSYQVARGYGIQTGGVYVASSGHVLGSASAWRGSVIVSVNNIATPNLDAFASALSQLSEGSRVPIRLFSLDKPYRQKVVIMNVTTHWHALRMATRDECTGYWIYRDLDPPALRIGAIEPQTASVPQLPATLAPAHRVWPSLVYLDFHIPYLVDGMKNTQFAGPGFIVDKEKGYIACDRDTVPTGVGDVYITIAGSIVLAGRVEFLHPVYNFAIVQYDPQLIGSTPVEDIRFHPDYYEGSRRLAQGDDVYLVGVSADQSPVVRRTEVSSRSMVSTRECVPPRFRCTNIEGVKLHDQPSCQGGVLCDDQGRVMALWVGVSSQDSNNKDVSTMSGLDVAILRPTVESLRNNQGPPNIRSLDAVLWTMRLAPARTLGLSPERISQIEEHSSDNPRLFYVMGLSTSESPAAKLLTTGDIILEKNGKLVRNVNDIGVIQDDECVELVVLRDGKEVTLRVPTTGLNGMETQRVVHWLGALIQQPYRAVHEQVRHLPSGVYVSCTLYGSPANCYGLRPGMWITEVENRAVKTIDEFVAILKELQLGWPESASEEPSLRDMRTARYVRITVVNKTEVTKVLSLRVDGHFWPAWQLIHDSGTATGWKSIRHL</sequence>
<dbReference type="PANTHER" id="PTHR46366:SF1">
    <property type="entry name" value="PDZ DOMAIN-CONTAINING PROTEIN C1685.05"/>
    <property type="match status" value="1"/>
</dbReference>
<dbReference type="EMBL" id="JANBTX010000054">
    <property type="protein sequence ID" value="KAJ2688122.1"/>
    <property type="molecule type" value="Genomic_DNA"/>
</dbReference>
<dbReference type="InterPro" id="IPR001940">
    <property type="entry name" value="Peptidase_S1C"/>
</dbReference>
<dbReference type="OrthoDB" id="4217619at2759"/>
<gene>
    <name evidence="4" type="ORF">IWW39_002465</name>
</gene>
<dbReference type="InterPro" id="IPR025926">
    <property type="entry name" value="PDZ-like_dom"/>
</dbReference>
<proteinExistence type="inferred from homology"/>
<feature type="region of interest" description="Disordered" evidence="2">
    <location>
        <begin position="1"/>
        <end position="41"/>
    </location>
</feature>
<feature type="domain" description="PDZ" evidence="3">
    <location>
        <begin position="365"/>
        <end position="423"/>
    </location>
</feature>
<keyword evidence="5" id="KW-1185">Reference proteome</keyword>
<dbReference type="InterPro" id="IPR009003">
    <property type="entry name" value="Peptidase_S1_PA"/>
</dbReference>
<dbReference type="Gene3D" id="2.30.42.10">
    <property type="match status" value="3"/>
</dbReference>
<dbReference type="SMART" id="SM00228">
    <property type="entry name" value="PDZ"/>
    <property type="match status" value="3"/>
</dbReference>
<accession>A0A9W8GL67</accession>
<reference evidence="4" key="1">
    <citation type="submission" date="2022-07" db="EMBL/GenBank/DDBJ databases">
        <title>Phylogenomic reconstructions and comparative analyses of Kickxellomycotina fungi.</title>
        <authorList>
            <person name="Reynolds N.K."/>
            <person name="Stajich J.E."/>
            <person name="Barry K."/>
            <person name="Grigoriev I.V."/>
            <person name="Crous P."/>
            <person name="Smith M.E."/>
        </authorList>
    </citation>
    <scope>NUCLEOTIDE SEQUENCE</scope>
    <source>
        <strain evidence="4">CBS 109367</strain>
    </source>
</reference>
<dbReference type="Pfam" id="PF12812">
    <property type="entry name" value="PDZ_1"/>
    <property type="match status" value="1"/>
</dbReference>
<dbReference type="PRINTS" id="PR00834">
    <property type="entry name" value="PROTEASES2C"/>
</dbReference>
<evidence type="ECO:0000259" key="3">
    <source>
        <dbReference type="PROSITE" id="PS50106"/>
    </source>
</evidence>
<comment type="caution">
    <text evidence="4">The sequence shown here is derived from an EMBL/GenBank/DDBJ whole genome shotgun (WGS) entry which is preliminary data.</text>
</comment>
<evidence type="ECO:0000256" key="1">
    <source>
        <dbReference type="ARBA" id="ARBA00010541"/>
    </source>
</evidence>